<sequence length="335" mass="35280">MSDHAEELRRLVGDIVGGTPVADRSSSELWQTLWGLGLPLVGVDEARGGSGGTYEDLIAVVRTLGEYAVGAPVAEMAVTSWVLAHDRAVAEQTTIAFGVDAVYEDELSTLRIPRVPWLRDASAVVVYDRAGSVSYVEVGTPGVEVREGTNLADEPRDDLVLRGDAGTRLSAAPPMPQVRARLALLRAAAVAGAVDGAYALTRDYVMGREQFGKPLARIPAVASSLAAMRVAGVQLDAALERAVEQLSPANGTSKAYLAAVAAAAVVAAETATTVARTAHQLHGAMGVTHEYPLHHYTKRLWSWPGEVGSEAHSAEYLGALALEHGESAVWDELTG</sequence>
<reference evidence="7 8" key="1">
    <citation type="submission" date="2024-06" db="EMBL/GenBank/DDBJ databases">
        <title>The Natural Products Discovery Center: Release of the First 8490 Sequenced Strains for Exploring Actinobacteria Biosynthetic Diversity.</title>
        <authorList>
            <person name="Kalkreuter E."/>
            <person name="Kautsar S.A."/>
            <person name="Yang D."/>
            <person name="Bader C.D."/>
            <person name="Teijaro C.N."/>
            <person name="Fluegel L."/>
            <person name="Davis C.M."/>
            <person name="Simpson J.R."/>
            <person name="Lauterbach L."/>
            <person name="Steele A.D."/>
            <person name="Gui C."/>
            <person name="Meng S."/>
            <person name="Li G."/>
            <person name="Viehrig K."/>
            <person name="Ye F."/>
            <person name="Su P."/>
            <person name="Kiefer A.F."/>
            <person name="Nichols A."/>
            <person name="Cepeda A.J."/>
            <person name="Yan W."/>
            <person name="Fan B."/>
            <person name="Jiang Y."/>
            <person name="Adhikari A."/>
            <person name="Zheng C.-J."/>
            <person name="Schuster L."/>
            <person name="Cowan T.M."/>
            <person name="Smanski M.J."/>
            <person name="Chevrette M.G."/>
            <person name="De Carvalho L.P.S."/>
            <person name="Shen B."/>
        </authorList>
    </citation>
    <scope>NUCLEOTIDE SEQUENCE [LARGE SCALE GENOMIC DNA]</scope>
    <source>
        <strain evidence="7 8">NPDC048946</strain>
    </source>
</reference>
<keyword evidence="8" id="KW-1185">Reference proteome</keyword>
<dbReference type="InterPro" id="IPR009100">
    <property type="entry name" value="AcylCoA_DH/oxidase_NM_dom_sf"/>
</dbReference>
<comment type="similarity">
    <text evidence="2">Belongs to the acyl-CoA dehydrogenase family.</text>
</comment>
<proteinExistence type="inferred from homology"/>
<dbReference type="InterPro" id="IPR036250">
    <property type="entry name" value="AcylCo_DH-like_C"/>
</dbReference>
<evidence type="ECO:0000313" key="8">
    <source>
        <dbReference type="Proteomes" id="UP001551482"/>
    </source>
</evidence>
<evidence type="ECO:0000256" key="3">
    <source>
        <dbReference type="ARBA" id="ARBA00022630"/>
    </source>
</evidence>
<name>A0ABV3DRA3_9ACTN</name>
<dbReference type="Pfam" id="PF00441">
    <property type="entry name" value="Acyl-CoA_dh_1"/>
    <property type="match status" value="1"/>
</dbReference>
<dbReference type="RefSeq" id="WP_358361402.1">
    <property type="nucleotide sequence ID" value="NZ_JBEZFP010000117.1"/>
</dbReference>
<evidence type="ECO:0000256" key="4">
    <source>
        <dbReference type="ARBA" id="ARBA00022827"/>
    </source>
</evidence>
<dbReference type="PANTHER" id="PTHR48083:SF2">
    <property type="entry name" value="MEDIUM-CHAIN SPECIFIC ACYL-COA DEHYDROGENASE, MITOCHONDRIAL"/>
    <property type="match status" value="1"/>
</dbReference>
<evidence type="ECO:0000259" key="6">
    <source>
        <dbReference type="Pfam" id="PF00441"/>
    </source>
</evidence>
<dbReference type="InterPro" id="IPR050741">
    <property type="entry name" value="Acyl-CoA_dehydrogenase"/>
</dbReference>
<keyword evidence="4" id="KW-0274">FAD</keyword>
<dbReference type="Gene3D" id="1.20.140.10">
    <property type="entry name" value="Butyryl-CoA Dehydrogenase, subunit A, domain 3"/>
    <property type="match status" value="1"/>
</dbReference>
<protein>
    <submittedName>
        <fullName evidence="7">Acyl-CoA dehydrogenase family protein</fullName>
    </submittedName>
</protein>
<comment type="cofactor">
    <cofactor evidence="1">
        <name>FAD</name>
        <dbReference type="ChEBI" id="CHEBI:57692"/>
    </cofactor>
</comment>
<dbReference type="SUPFAM" id="SSF47203">
    <property type="entry name" value="Acyl-CoA dehydrogenase C-terminal domain-like"/>
    <property type="match status" value="1"/>
</dbReference>
<dbReference type="InterPro" id="IPR037069">
    <property type="entry name" value="AcylCoA_DH/ox_N_sf"/>
</dbReference>
<dbReference type="EMBL" id="JBEZFP010000117">
    <property type="protein sequence ID" value="MEU8138278.1"/>
    <property type="molecule type" value="Genomic_DNA"/>
</dbReference>
<keyword evidence="3" id="KW-0285">Flavoprotein</keyword>
<dbReference type="SUPFAM" id="SSF56645">
    <property type="entry name" value="Acyl-CoA dehydrogenase NM domain-like"/>
    <property type="match status" value="1"/>
</dbReference>
<organism evidence="7 8">
    <name type="scientific">Streptodolium elevatio</name>
    <dbReference type="NCBI Taxonomy" id="3157996"/>
    <lineage>
        <taxon>Bacteria</taxon>
        <taxon>Bacillati</taxon>
        <taxon>Actinomycetota</taxon>
        <taxon>Actinomycetes</taxon>
        <taxon>Kitasatosporales</taxon>
        <taxon>Streptomycetaceae</taxon>
        <taxon>Streptodolium</taxon>
    </lineage>
</organism>
<gene>
    <name evidence="7" type="ORF">AB0C36_32835</name>
</gene>
<evidence type="ECO:0000256" key="1">
    <source>
        <dbReference type="ARBA" id="ARBA00001974"/>
    </source>
</evidence>
<keyword evidence="5" id="KW-0560">Oxidoreductase</keyword>
<evidence type="ECO:0000256" key="2">
    <source>
        <dbReference type="ARBA" id="ARBA00009347"/>
    </source>
</evidence>
<feature type="domain" description="Acyl-CoA dehydrogenase/oxidase C-terminal" evidence="6">
    <location>
        <begin position="185"/>
        <end position="298"/>
    </location>
</feature>
<evidence type="ECO:0000313" key="7">
    <source>
        <dbReference type="EMBL" id="MEU8138278.1"/>
    </source>
</evidence>
<dbReference type="PANTHER" id="PTHR48083">
    <property type="entry name" value="MEDIUM-CHAIN SPECIFIC ACYL-COA DEHYDROGENASE, MITOCHONDRIAL-RELATED"/>
    <property type="match status" value="1"/>
</dbReference>
<dbReference type="InterPro" id="IPR009075">
    <property type="entry name" value="AcylCo_DH/oxidase_C"/>
</dbReference>
<evidence type="ECO:0000256" key="5">
    <source>
        <dbReference type="ARBA" id="ARBA00023002"/>
    </source>
</evidence>
<comment type="caution">
    <text evidence="7">The sequence shown here is derived from an EMBL/GenBank/DDBJ whole genome shotgun (WGS) entry which is preliminary data.</text>
</comment>
<dbReference type="Gene3D" id="1.10.540.10">
    <property type="entry name" value="Acyl-CoA dehydrogenase/oxidase, N-terminal domain"/>
    <property type="match status" value="1"/>
</dbReference>
<dbReference type="Proteomes" id="UP001551482">
    <property type="component" value="Unassembled WGS sequence"/>
</dbReference>
<accession>A0ABV3DRA3</accession>